<proteinExistence type="predicted"/>
<name>A0AAU8J7R4_9CYAN</name>
<organism evidence="1">
    <name type="scientific">Planktothricoides raciborskii GIHE-MW2</name>
    <dbReference type="NCBI Taxonomy" id="2792601"/>
    <lineage>
        <taxon>Bacteria</taxon>
        <taxon>Bacillati</taxon>
        <taxon>Cyanobacteriota</taxon>
        <taxon>Cyanophyceae</taxon>
        <taxon>Oscillatoriophycideae</taxon>
        <taxon>Oscillatoriales</taxon>
        <taxon>Oscillatoriaceae</taxon>
        <taxon>Planktothricoides</taxon>
    </lineage>
</organism>
<accession>A0AAU8J7R4</accession>
<dbReference type="AlphaFoldDB" id="A0AAU8J7R4"/>
<dbReference type="RefSeq" id="WP_054466179.1">
    <property type="nucleotide sequence ID" value="NZ_CP159837.1"/>
</dbReference>
<dbReference type="EMBL" id="CP159837">
    <property type="protein sequence ID" value="XCM34862.1"/>
    <property type="molecule type" value="Genomic_DNA"/>
</dbReference>
<evidence type="ECO:0000313" key="1">
    <source>
        <dbReference type="EMBL" id="XCM34862.1"/>
    </source>
</evidence>
<reference evidence="1" key="1">
    <citation type="submission" date="2024-07" db="EMBL/GenBank/DDBJ databases">
        <authorList>
            <person name="Kim Y.J."/>
            <person name="Jeong J.Y."/>
        </authorList>
    </citation>
    <scope>NUCLEOTIDE SEQUENCE</scope>
    <source>
        <strain evidence="1">GIHE-MW2</strain>
    </source>
</reference>
<protein>
    <submittedName>
        <fullName evidence="1">Uncharacterized protein</fullName>
    </submittedName>
</protein>
<gene>
    <name evidence="1" type="ORF">ABWT76_003505</name>
</gene>
<sequence>MQAQRLILETDERGNLKHVPKLPPNQHFEVIFLVLAEPAEPSIKRRTPHPDLAGKVQILASNIIDSVPDSDWELPQ</sequence>